<dbReference type="PANTHER" id="PTHR42918:SF6">
    <property type="entry name" value="ELONGATION FACTOR P--(R)-BETA-LYSINE LIGASE"/>
    <property type="match status" value="1"/>
</dbReference>
<dbReference type="NCBIfam" id="TIGR00462">
    <property type="entry name" value="genX"/>
    <property type="match status" value="1"/>
</dbReference>
<dbReference type="FunFam" id="3.30.930.10:FF:000017">
    <property type="entry name" value="Elongation factor P--(R)-beta-lysine ligase"/>
    <property type="match status" value="1"/>
</dbReference>
<keyword evidence="2 6" id="KW-0436">Ligase</keyword>
<dbReference type="Proteomes" id="UP000319383">
    <property type="component" value="Chromosome"/>
</dbReference>
<dbReference type="GO" id="GO:0003746">
    <property type="term" value="F:translation elongation factor activity"/>
    <property type="evidence" value="ECO:0007669"/>
    <property type="project" value="UniProtKB-KW"/>
</dbReference>
<dbReference type="SUPFAM" id="SSF55681">
    <property type="entry name" value="Class II aaRS and biotin synthetases"/>
    <property type="match status" value="1"/>
</dbReference>
<keyword evidence="7" id="KW-1185">Reference proteome</keyword>
<feature type="domain" description="Aminoacyl-transfer RNA synthetases class-II family profile" evidence="5">
    <location>
        <begin position="35"/>
        <end position="341"/>
    </location>
</feature>
<dbReference type="InterPro" id="IPR004525">
    <property type="entry name" value="EpmA"/>
</dbReference>
<dbReference type="InterPro" id="IPR018149">
    <property type="entry name" value="Lys-tRNA-synth_II_C"/>
</dbReference>
<dbReference type="GO" id="GO:0005829">
    <property type="term" value="C:cytosol"/>
    <property type="evidence" value="ECO:0007669"/>
    <property type="project" value="TreeGrafter"/>
</dbReference>
<dbReference type="GO" id="GO:0006430">
    <property type="term" value="P:lysyl-tRNA aminoacylation"/>
    <property type="evidence" value="ECO:0007669"/>
    <property type="project" value="InterPro"/>
</dbReference>
<dbReference type="InterPro" id="IPR006195">
    <property type="entry name" value="aa-tRNA-synth_II"/>
</dbReference>
<protein>
    <submittedName>
        <fullName evidence="6">Elongation factor P--(R)-beta-lysine ligase</fullName>
        <ecNumber evidence="6">6.3.1.-</ecNumber>
    </submittedName>
</protein>
<dbReference type="InterPro" id="IPR004364">
    <property type="entry name" value="Aa-tRNA-synt_II"/>
</dbReference>
<organism evidence="6 7">
    <name type="scientific">Symmachiella dynata</name>
    <dbReference type="NCBI Taxonomy" id="2527995"/>
    <lineage>
        <taxon>Bacteria</taxon>
        <taxon>Pseudomonadati</taxon>
        <taxon>Planctomycetota</taxon>
        <taxon>Planctomycetia</taxon>
        <taxon>Planctomycetales</taxon>
        <taxon>Planctomycetaceae</taxon>
        <taxon>Symmachiella</taxon>
    </lineage>
</organism>
<dbReference type="NCBIfam" id="NF006828">
    <property type="entry name" value="PRK09350.1"/>
    <property type="match status" value="1"/>
</dbReference>
<evidence type="ECO:0000256" key="1">
    <source>
        <dbReference type="ARBA" id="ARBA00011738"/>
    </source>
</evidence>
<dbReference type="GO" id="GO:0000049">
    <property type="term" value="F:tRNA binding"/>
    <property type="evidence" value="ECO:0007669"/>
    <property type="project" value="TreeGrafter"/>
</dbReference>
<dbReference type="InterPro" id="IPR045864">
    <property type="entry name" value="aa-tRNA-synth_II/BPL/LPL"/>
</dbReference>
<dbReference type="PROSITE" id="PS50862">
    <property type="entry name" value="AA_TRNA_LIGASE_II"/>
    <property type="match status" value="1"/>
</dbReference>
<keyword evidence="4" id="KW-0067">ATP-binding</keyword>
<reference evidence="6 7" key="1">
    <citation type="submission" date="2019-02" db="EMBL/GenBank/DDBJ databases">
        <title>Deep-cultivation of Planctomycetes and their phenomic and genomic characterization uncovers novel biology.</title>
        <authorList>
            <person name="Wiegand S."/>
            <person name="Jogler M."/>
            <person name="Boedeker C."/>
            <person name="Pinto D."/>
            <person name="Vollmers J."/>
            <person name="Rivas-Marin E."/>
            <person name="Kohn T."/>
            <person name="Peeters S.H."/>
            <person name="Heuer A."/>
            <person name="Rast P."/>
            <person name="Oberbeckmann S."/>
            <person name="Bunk B."/>
            <person name="Jeske O."/>
            <person name="Meyerdierks A."/>
            <person name="Storesund J.E."/>
            <person name="Kallscheuer N."/>
            <person name="Luecker S."/>
            <person name="Lage O.M."/>
            <person name="Pohl T."/>
            <person name="Merkel B.J."/>
            <person name="Hornburger P."/>
            <person name="Mueller R.-W."/>
            <person name="Bruemmer F."/>
            <person name="Labrenz M."/>
            <person name="Spormann A.M."/>
            <person name="Op den Camp H."/>
            <person name="Overmann J."/>
            <person name="Amann R."/>
            <person name="Jetten M.S.M."/>
            <person name="Mascher T."/>
            <person name="Medema M.H."/>
            <person name="Devos D.P."/>
            <person name="Kaster A.-K."/>
            <person name="Ovreas L."/>
            <person name="Rohde M."/>
            <person name="Galperin M.Y."/>
            <person name="Jogler C."/>
        </authorList>
    </citation>
    <scope>NUCLEOTIDE SEQUENCE [LARGE SCALE GENOMIC DNA]</scope>
    <source>
        <strain evidence="6 7">Mal52</strain>
    </source>
</reference>
<comment type="subunit">
    <text evidence="1">Homodimer.</text>
</comment>
<dbReference type="PANTHER" id="PTHR42918">
    <property type="entry name" value="LYSYL-TRNA SYNTHETASE"/>
    <property type="match status" value="1"/>
</dbReference>
<evidence type="ECO:0000313" key="7">
    <source>
        <dbReference type="Proteomes" id="UP000319383"/>
    </source>
</evidence>
<evidence type="ECO:0000256" key="2">
    <source>
        <dbReference type="ARBA" id="ARBA00022598"/>
    </source>
</evidence>
<evidence type="ECO:0000313" key="6">
    <source>
        <dbReference type="EMBL" id="QDU43114.1"/>
    </source>
</evidence>
<dbReference type="EMBL" id="CP036276">
    <property type="protein sequence ID" value="QDU43114.1"/>
    <property type="molecule type" value="Genomic_DNA"/>
</dbReference>
<dbReference type="EC" id="6.3.1.-" evidence="6"/>
<evidence type="ECO:0000259" key="5">
    <source>
        <dbReference type="PROSITE" id="PS50862"/>
    </source>
</evidence>
<name>A0A517ZKT9_9PLAN</name>
<dbReference type="GO" id="GO:0005524">
    <property type="term" value="F:ATP binding"/>
    <property type="evidence" value="ECO:0007669"/>
    <property type="project" value="UniProtKB-KW"/>
</dbReference>
<keyword evidence="6" id="KW-0648">Protein biosynthesis</keyword>
<dbReference type="KEGG" id="sdyn:Mal52_15860"/>
<sequence>MTGGNCCLPENRVPPAPIAMTADFLPTADLRLLIYRAELLRRLRETFNNHGYWEVETPLLSQESVVDAHLDPFVVEQRYFLQTSPELGMKRLLTAGADAIFQITRAFRRGEQGRLHNPEFTMAEWYRSGDTYHDQMDFVEQLIRAVAVDSAENSGLHLTDTPFPCRTFDEVFRDILGCGVKDKSCEELRLLATERQLTIPETLAADDRDGWLNLLLAELVEPHLGRQGPEFVYDYPASQAALARLDPADPLVAQRFELYINGLEICNGYDELTDADELRQRIESESAKRTREGLPLLPEPQRLLAAMEHGLPNCSGVALGFDRLMMVLTGSDNIAEVTAFPITRA</sequence>
<evidence type="ECO:0000256" key="4">
    <source>
        <dbReference type="ARBA" id="ARBA00022840"/>
    </source>
</evidence>
<dbReference type="Gene3D" id="3.30.930.10">
    <property type="entry name" value="Bira Bifunctional Protein, Domain 2"/>
    <property type="match status" value="1"/>
</dbReference>
<gene>
    <name evidence="6" type="primary">epmA</name>
    <name evidence="6" type="ORF">Mal52_15860</name>
</gene>
<accession>A0A517ZKT9</accession>
<dbReference type="Pfam" id="PF00152">
    <property type="entry name" value="tRNA-synt_2"/>
    <property type="match status" value="1"/>
</dbReference>
<dbReference type="AlphaFoldDB" id="A0A517ZKT9"/>
<dbReference type="PRINTS" id="PR00982">
    <property type="entry name" value="TRNASYNTHLYS"/>
</dbReference>
<dbReference type="GO" id="GO:0004824">
    <property type="term" value="F:lysine-tRNA ligase activity"/>
    <property type="evidence" value="ECO:0007669"/>
    <property type="project" value="InterPro"/>
</dbReference>
<proteinExistence type="predicted"/>
<keyword evidence="6" id="KW-0251">Elongation factor</keyword>
<evidence type="ECO:0000256" key="3">
    <source>
        <dbReference type="ARBA" id="ARBA00022741"/>
    </source>
</evidence>
<keyword evidence="3" id="KW-0547">Nucleotide-binding</keyword>